<dbReference type="SUPFAM" id="SSF55347">
    <property type="entry name" value="Glyceraldehyde-3-phosphate dehydrogenase-like, C-terminal domain"/>
    <property type="match status" value="1"/>
</dbReference>
<dbReference type="InterPro" id="IPR055170">
    <property type="entry name" value="GFO_IDH_MocA-like_dom"/>
</dbReference>
<evidence type="ECO:0000259" key="1">
    <source>
        <dbReference type="Pfam" id="PF01408"/>
    </source>
</evidence>
<dbReference type="PANTHER" id="PTHR43377:SF1">
    <property type="entry name" value="BILIVERDIN REDUCTASE A"/>
    <property type="match status" value="1"/>
</dbReference>
<keyword evidence="4" id="KW-1185">Reference proteome</keyword>
<dbReference type="Gene3D" id="3.40.50.720">
    <property type="entry name" value="NAD(P)-binding Rossmann-like Domain"/>
    <property type="match status" value="1"/>
</dbReference>
<feature type="domain" description="GFO/IDH/MocA-like oxidoreductase" evidence="2">
    <location>
        <begin position="133"/>
        <end position="254"/>
    </location>
</feature>
<sequence length="333" mass="35986">MSSSSPQVLIIGCGSIGTRHARTFLATGRFDVFVCDTDPERAAAVASSLGVAAVPDWQAALTESSAITHVLIATPAPLHVAMARTCLAAGKHVLIEKPLALTMAGIDDLIRVRDAADRFAGVAYVQHFAPALQAARTFLAARTFGPIRHVTVNAGQHFPTFRPAYREIYYNDHAQGGGAIQDALTHVANAVEWIVGPTTRLFCDASHQVLEGVTVEDTVNLVAQNGPTRVSYALNQFQAPNELRCDFHAAGGSVRIELHRQHWGVLPLGATAWQWHAAPLEDRDQQFTAQAHAFLDATEGRDHPICTLEEGAQSIRFNLAALQSARELRLVEP</sequence>
<evidence type="ECO:0000313" key="4">
    <source>
        <dbReference type="Proteomes" id="UP001218638"/>
    </source>
</evidence>
<dbReference type="InterPro" id="IPR000683">
    <property type="entry name" value="Gfo/Idh/MocA-like_OxRdtase_N"/>
</dbReference>
<dbReference type="Pfam" id="PF22725">
    <property type="entry name" value="GFO_IDH_MocA_C3"/>
    <property type="match status" value="1"/>
</dbReference>
<evidence type="ECO:0000259" key="2">
    <source>
        <dbReference type="Pfam" id="PF22725"/>
    </source>
</evidence>
<dbReference type="GO" id="GO:0000166">
    <property type="term" value="F:nucleotide binding"/>
    <property type="evidence" value="ECO:0007669"/>
    <property type="project" value="InterPro"/>
</dbReference>
<proteinExistence type="predicted"/>
<dbReference type="RefSeq" id="WP_330929878.1">
    <property type="nucleotide sequence ID" value="NZ_CP119075.1"/>
</dbReference>
<evidence type="ECO:0000313" key="3">
    <source>
        <dbReference type="EMBL" id="WED63671.1"/>
    </source>
</evidence>
<dbReference type="Gene3D" id="3.30.360.10">
    <property type="entry name" value="Dihydrodipicolinate Reductase, domain 2"/>
    <property type="match status" value="1"/>
</dbReference>
<accession>A0AAE9ZUQ1</accession>
<dbReference type="AlphaFoldDB" id="A0AAE9ZUQ1"/>
<organism evidence="3 4">
    <name type="scientific">Synoicihabitans lomoniglobus</name>
    <dbReference type="NCBI Taxonomy" id="2909285"/>
    <lineage>
        <taxon>Bacteria</taxon>
        <taxon>Pseudomonadati</taxon>
        <taxon>Verrucomicrobiota</taxon>
        <taxon>Opitutia</taxon>
        <taxon>Opitutales</taxon>
        <taxon>Opitutaceae</taxon>
        <taxon>Synoicihabitans</taxon>
    </lineage>
</organism>
<gene>
    <name evidence="3" type="ORF">PXH66_15150</name>
</gene>
<dbReference type="KEGG" id="slom:PXH66_15150"/>
<dbReference type="SUPFAM" id="SSF51735">
    <property type="entry name" value="NAD(P)-binding Rossmann-fold domains"/>
    <property type="match status" value="1"/>
</dbReference>
<reference evidence="3" key="1">
    <citation type="submission" date="2023-03" db="EMBL/GenBank/DDBJ databases">
        <title>Lomoglobus Profundus gen. nov., sp. nov., a novel member of the phylum Verrucomicrobia, isolated from deep-marine sediment of South China Sea.</title>
        <authorList>
            <person name="Ahmad T."/>
            <person name="Ishaq S.E."/>
            <person name="Wang F."/>
        </authorList>
    </citation>
    <scope>NUCLEOTIDE SEQUENCE</scope>
    <source>
        <strain evidence="3">LMO-M01</strain>
    </source>
</reference>
<dbReference type="InterPro" id="IPR036291">
    <property type="entry name" value="NAD(P)-bd_dom_sf"/>
</dbReference>
<dbReference type="InterPro" id="IPR051450">
    <property type="entry name" value="Gfo/Idh/MocA_Oxidoreductases"/>
</dbReference>
<dbReference type="Pfam" id="PF01408">
    <property type="entry name" value="GFO_IDH_MocA"/>
    <property type="match status" value="1"/>
</dbReference>
<name>A0AAE9ZUQ1_9BACT</name>
<dbReference type="Proteomes" id="UP001218638">
    <property type="component" value="Chromosome"/>
</dbReference>
<protein>
    <submittedName>
        <fullName evidence="3">Gfo/Idh/MocA family oxidoreductase</fullName>
    </submittedName>
</protein>
<dbReference type="EMBL" id="CP119075">
    <property type="protein sequence ID" value="WED63671.1"/>
    <property type="molecule type" value="Genomic_DNA"/>
</dbReference>
<dbReference type="PANTHER" id="PTHR43377">
    <property type="entry name" value="BILIVERDIN REDUCTASE A"/>
    <property type="match status" value="1"/>
</dbReference>
<feature type="domain" description="Gfo/Idh/MocA-like oxidoreductase N-terminal" evidence="1">
    <location>
        <begin position="8"/>
        <end position="121"/>
    </location>
</feature>